<dbReference type="Gene3D" id="1.10.8.80">
    <property type="entry name" value="Magnesium chelatase subunit I, C-Terminal domain"/>
    <property type="match status" value="1"/>
</dbReference>
<keyword evidence="3" id="KW-1185">Reference proteome</keyword>
<dbReference type="InterPro" id="IPR011703">
    <property type="entry name" value="ATPase_AAA-3"/>
</dbReference>
<gene>
    <name evidence="2" type="ORF">R7226_24080</name>
</gene>
<dbReference type="InterPro" id="IPR050764">
    <property type="entry name" value="CbbQ/NirQ/NorQ/GpvN"/>
</dbReference>
<feature type="domain" description="AAA+ ATPase" evidence="1">
    <location>
        <begin position="38"/>
        <end position="181"/>
    </location>
</feature>
<dbReference type="InterPro" id="IPR027417">
    <property type="entry name" value="P-loop_NTPase"/>
</dbReference>
<reference evidence="3" key="1">
    <citation type="submission" date="2023-07" db="EMBL/GenBank/DDBJ databases">
        <title>Conexibacter stalactiti sp. nov., isolated from stalactites in a lava cave and emended description of the genus Conexibacter.</title>
        <authorList>
            <person name="Lee S.D."/>
        </authorList>
    </citation>
    <scope>NUCLEOTIDE SEQUENCE [LARGE SCALE GENOMIC DNA]</scope>
    <source>
        <strain evidence="3">KCTC 39840</strain>
    </source>
</reference>
<name>A0ABU4HX60_9ACTN</name>
<dbReference type="Gene3D" id="3.40.50.300">
    <property type="entry name" value="P-loop containing nucleotide triphosphate hydrolases"/>
    <property type="match status" value="1"/>
</dbReference>
<comment type="caution">
    <text evidence="2">The sequence shown here is derived from an EMBL/GenBank/DDBJ whole genome shotgun (WGS) entry which is preliminary data.</text>
</comment>
<evidence type="ECO:0000313" key="3">
    <source>
        <dbReference type="Proteomes" id="UP001284601"/>
    </source>
</evidence>
<protein>
    <submittedName>
        <fullName evidence="2">MoxR family ATPase</fullName>
    </submittedName>
</protein>
<dbReference type="EMBL" id="JAWSTH010000088">
    <property type="protein sequence ID" value="MDW5597449.1"/>
    <property type="molecule type" value="Genomic_DNA"/>
</dbReference>
<dbReference type="PANTHER" id="PTHR42759">
    <property type="entry name" value="MOXR FAMILY PROTEIN"/>
    <property type="match status" value="1"/>
</dbReference>
<dbReference type="SMART" id="SM00382">
    <property type="entry name" value="AAA"/>
    <property type="match status" value="1"/>
</dbReference>
<dbReference type="InterPro" id="IPR041628">
    <property type="entry name" value="ChlI/MoxR_AAA_lid"/>
</dbReference>
<dbReference type="Pfam" id="PF17863">
    <property type="entry name" value="AAA_lid_2"/>
    <property type="match status" value="1"/>
</dbReference>
<organism evidence="2 3">
    <name type="scientific">Conexibacter stalactiti</name>
    <dbReference type="NCBI Taxonomy" id="1940611"/>
    <lineage>
        <taxon>Bacteria</taxon>
        <taxon>Bacillati</taxon>
        <taxon>Actinomycetota</taxon>
        <taxon>Thermoleophilia</taxon>
        <taxon>Solirubrobacterales</taxon>
        <taxon>Conexibacteraceae</taxon>
        <taxon>Conexibacter</taxon>
    </lineage>
</organism>
<evidence type="ECO:0000313" key="2">
    <source>
        <dbReference type="EMBL" id="MDW5597449.1"/>
    </source>
</evidence>
<dbReference type="PANTHER" id="PTHR42759:SF1">
    <property type="entry name" value="MAGNESIUM-CHELATASE SUBUNIT CHLD"/>
    <property type="match status" value="1"/>
</dbReference>
<reference evidence="2 3" key="2">
    <citation type="submission" date="2023-10" db="EMBL/GenBank/DDBJ databases">
        <authorList>
            <person name="Han X.F."/>
        </authorList>
    </citation>
    <scope>NUCLEOTIDE SEQUENCE [LARGE SCALE GENOMIC DNA]</scope>
    <source>
        <strain evidence="2 3">KCTC 39840</strain>
    </source>
</reference>
<accession>A0ABU4HX60</accession>
<dbReference type="RefSeq" id="WP_318599912.1">
    <property type="nucleotide sequence ID" value="NZ_JAWSTH010000088.1"/>
</dbReference>
<evidence type="ECO:0000259" key="1">
    <source>
        <dbReference type="SMART" id="SM00382"/>
    </source>
</evidence>
<dbReference type="SUPFAM" id="SSF52540">
    <property type="entry name" value="P-loop containing nucleoside triphosphate hydrolases"/>
    <property type="match status" value="1"/>
</dbReference>
<dbReference type="Pfam" id="PF07726">
    <property type="entry name" value="AAA_3"/>
    <property type="match status" value="1"/>
</dbReference>
<dbReference type="PIRSF" id="PIRSF002849">
    <property type="entry name" value="AAA_ATPase_chaperone_MoxR_prd"/>
    <property type="match status" value="1"/>
</dbReference>
<proteinExistence type="predicted"/>
<dbReference type="InterPro" id="IPR003593">
    <property type="entry name" value="AAA+_ATPase"/>
</dbReference>
<sequence>MLSPDRFQQIAQEIEGAVGGTIVGQRDAVRGVLLCLLTGGHALLEGVPGLGKTTMARAFAEGLALEHRRVQFTPDLMPADITGTMVLSQDGAGAELRFQPGPLFANLVVADEINRAAPRTQSALLEAMQERRVTIGNVTHALPQPFTVLATQNPVEMRGTYPLPEAELDRFLLKLGFDFPDEAELTETVTRTTGGVFPPAPQVADAETLREMIALARSVPAAAHVIGYASRLVLALQPAREDATELARRWVELGPSPRGAQALTLAGRVTALLAGRANLAFEDVRAVGLPALRHRLVLSFEAEREGVTAEAIVEDALERVATAR</sequence>
<dbReference type="CDD" id="cd00009">
    <property type="entry name" value="AAA"/>
    <property type="match status" value="1"/>
</dbReference>
<dbReference type="Proteomes" id="UP001284601">
    <property type="component" value="Unassembled WGS sequence"/>
</dbReference>